<gene>
    <name evidence="3" type="ORF">H9Y05_02175</name>
</gene>
<dbReference type="PANTHER" id="PTHR19353:SF19">
    <property type="entry name" value="DELTA(5) FATTY ACID DESATURASE C-RELATED"/>
    <property type="match status" value="1"/>
</dbReference>
<reference evidence="3" key="1">
    <citation type="submission" date="2020-09" db="EMBL/GenBank/DDBJ databases">
        <title>Taishania pollutisoli gen. nov., sp. nov., Isolated from Tetrabromobisphenol A-Contaminated Soil.</title>
        <authorList>
            <person name="Chen Q."/>
        </authorList>
    </citation>
    <scope>NUCLEOTIDE SEQUENCE</scope>
    <source>
        <strain evidence="3">CZZ-1</strain>
    </source>
</reference>
<feature type="transmembrane region" description="Helical" evidence="1">
    <location>
        <begin position="164"/>
        <end position="180"/>
    </location>
</feature>
<evidence type="ECO:0000256" key="1">
    <source>
        <dbReference type="SAM" id="Phobius"/>
    </source>
</evidence>
<evidence type="ECO:0000313" key="4">
    <source>
        <dbReference type="Proteomes" id="UP000652681"/>
    </source>
</evidence>
<keyword evidence="1" id="KW-1133">Transmembrane helix</keyword>
<keyword evidence="1" id="KW-0812">Transmembrane</keyword>
<evidence type="ECO:0000259" key="2">
    <source>
        <dbReference type="Pfam" id="PF00487"/>
    </source>
</evidence>
<keyword evidence="1" id="KW-0472">Membrane</keyword>
<dbReference type="GO" id="GO:0008610">
    <property type="term" value="P:lipid biosynthetic process"/>
    <property type="evidence" value="ECO:0007669"/>
    <property type="project" value="UniProtKB-ARBA"/>
</dbReference>
<dbReference type="CDD" id="cd03506">
    <property type="entry name" value="Delta6-FADS-like"/>
    <property type="match status" value="1"/>
</dbReference>
<dbReference type="InterPro" id="IPR005804">
    <property type="entry name" value="FA_desaturase_dom"/>
</dbReference>
<dbReference type="PIRSF" id="PIRSF015921">
    <property type="entry name" value="FA_sphinglp_des"/>
    <property type="match status" value="1"/>
</dbReference>
<dbReference type="Pfam" id="PF00487">
    <property type="entry name" value="FA_desaturase"/>
    <property type="match status" value="1"/>
</dbReference>
<dbReference type="EMBL" id="JACVEL010000001">
    <property type="protein sequence ID" value="MBC9811272.1"/>
    <property type="molecule type" value="Genomic_DNA"/>
</dbReference>
<dbReference type="InterPro" id="IPR012171">
    <property type="entry name" value="Fatty_acid_desaturase"/>
</dbReference>
<protein>
    <submittedName>
        <fullName evidence="3">Acyl-CoA desaturase</fullName>
    </submittedName>
</protein>
<feature type="transmembrane region" description="Helical" evidence="1">
    <location>
        <begin position="232"/>
        <end position="254"/>
    </location>
</feature>
<proteinExistence type="predicted"/>
<keyword evidence="4" id="KW-1185">Reference proteome</keyword>
<feature type="transmembrane region" description="Helical" evidence="1">
    <location>
        <begin position="66"/>
        <end position="88"/>
    </location>
</feature>
<comment type="caution">
    <text evidence="3">The sequence shown here is derived from an EMBL/GenBank/DDBJ whole genome shotgun (WGS) entry which is preliminary data.</text>
</comment>
<organism evidence="3 4">
    <name type="scientific">Taishania pollutisoli</name>
    <dbReference type="NCBI Taxonomy" id="2766479"/>
    <lineage>
        <taxon>Bacteria</taxon>
        <taxon>Pseudomonadati</taxon>
        <taxon>Bacteroidota</taxon>
        <taxon>Flavobacteriia</taxon>
        <taxon>Flavobacteriales</taxon>
        <taxon>Crocinitomicaceae</taxon>
        <taxon>Taishania</taxon>
    </lineage>
</organism>
<evidence type="ECO:0000313" key="3">
    <source>
        <dbReference type="EMBL" id="MBC9811272.1"/>
    </source>
</evidence>
<dbReference type="PANTHER" id="PTHR19353">
    <property type="entry name" value="FATTY ACID DESATURASE 2"/>
    <property type="match status" value="1"/>
</dbReference>
<dbReference type="GO" id="GO:0016020">
    <property type="term" value="C:membrane"/>
    <property type="evidence" value="ECO:0007669"/>
    <property type="project" value="TreeGrafter"/>
</dbReference>
<feature type="transmembrane region" description="Helical" evidence="1">
    <location>
        <begin position="201"/>
        <end position="226"/>
    </location>
</feature>
<dbReference type="Proteomes" id="UP000652681">
    <property type="component" value="Unassembled WGS sequence"/>
</dbReference>
<dbReference type="RefSeq" id="WP_163490465.1">
    <property type="nucleotide sequence ID" value="NZ_JACVEL010000001.1"/>
</dbReference>
<name>A0A8J6TRP1_9FLAO</name>
<feature type="domain" description="Fatty acid desaturase" evidence="2">
    <location>
        <begin position="66"/>
        <end position="341"/>
    </location>
</feature>
<feature type="transmembrane region" description="Helical" evidence="1">
    <location>
        <begin position="41"/>
        <end position="59"/>
    </location>
</feature>
<sequence length="369" mass="42558">MNIRSIKFSQDHNVEFYKELKKRVNTYFKTNQLSKFGNTNMVVKTIFMVALYIVPYVLILTIAEQAWFALLLWAVAGFGMAGIGLSVMHDANHGSYSKYGFINKSLGYLANMVGGSDLNWRIQHNVLHHTYTNVDGMDEDIDVDGLMRFSPNQKRLKAHRYQHVYAWFLYGLLTINWFFRKDYQQISRYKKMGLLATQNISFRRALSIIVFTKLLYAFLMIALPIWVAPSAWYISLIGFFLMQFIAGFVLSVIFQSAHVVPSSNFPTPNESGDIHADWAVNQLYNTANFAPKARILSWYVGGLNFQVEHHLFPNICHVHYKDISKIVKQTAIEYNLPYYSYATFFGAIKDHTKLLKNLGKYDNAPGIHH</sequence>
<accession>A0A8J6TRP1</accession>
<dbReference type="AlphaFoldDB" id="A0A8J6TRP1"/>
<dbReference type="GO" id="GO:0016717">
    <property type="term" value="F:oxidoreductase activity, acting on paired donors, with oxidation of a pair of donors resulting in the reduction of molecular oxygen to two molecules of water"/>
    <property type="evidence" value="ECO:0007669"/>
    <property type="project" value="TreeGrafter"/>
</dbReference>